<feature type="transmembrane region" description="Helical" evidence="4">
    <location>
        <begin position="241"/>
        <end position="259"/>
    </location>
</feature>
<keyword evidence="7" id="KW-1185">Reference proteome</keyword>
<dbReference type="Gene3D" id="3.40.30.10">
    <property type="entry name" value="Glutaredoxin"/>
    <property type="match status" value="1"/>
</dbReference>
<evidence type="ECO:0000256" key="5">
    <source>
        <dbReference type="SAM" id="SignalP"/>
    </source>
</evidence>
<evidence type="ECO:0000256" key="2">
    <source>
        <dbReference type="PIRSR" id="PIRSR603782-1"/>
    </source>
</evidence>
<dbReference type="CDD" id="cd02968">
    <property type="entry name" value="SCO"/>
    <property type="match status" value="1"/>
</dbReference>
<feature type="disulfide bond" description="Redox-active" evidence="3">
    <location>
        <begin position="82"/>
        <end position="86"/>
    </location>
</feature>
<dbReference type="InterPro" id="IPR036249">
    <property type="entry name" value="Thioredoxin-like_sf"/>
</dbReference>
<dbReference type="InterPro" id="IPR003782">
    <property type="entry name" value="SCO1/SenC"/>
</dbReference>
<keyword evidence="4" id="KW-0472">Membrane</keyword>
<evidence type="ECO:0000256" key="3">
    <source>
        <dbReference type="PIRSR" id="PIRSR603782-2"/>
    </source>
</evidence>
<keyword evidence="4" id="KW-0812">Transmembrane</keyword>
<dbReference type="EMBL" id="FQXS01000021">
    <property type="protein sequence ID" value="SHI00579.1"/>
    <property type="molecule type" value="Genomic_DNA"/>
</dbReference>
<evidence type="ECO:0000313" key="7">
    <source>
        <dbReference type="Proteomes" id="UP000184139"/>
    </source>
</evidence>
<evidence type="ECO:0000256" key="1">
    <source>
        <dbReference type="ARBA" id="ARBA00010996"/>
    </source>
</evidence>
<dbReference type="Proteomes" id="UP000184139">
    <property type="component" value="Unassembled WGS sequence"/>
</dbReference>
<keyword evidence="2" id="KW-0479">Metal-binding</keyword>
<reference evidence="6 7" key="1">
    <citation type="submission" date="2016-11" db="EMBL/GenBank/DDBJ databases">
        <authorList>
            <person name="Jaros S."/>
            <person name="Januszkiewicz K."/>
            <person name="Wedrychowicz H."/>
        </authorList>
    </citation>
    <scope>NUCLEOTIDE SEQUENCE [LARGE SCALE GENOMIC DNA]</scope>
    <source>
        <strain evidence="6 7">DSM 9705</strain>
    </source>
</reference>
<name>A0A1M5XLG8_9BACT</name>
<feature type="binding site" evidence="2">
    <location>
        <position position="86"/>
    </location>
    <ligand>
        <name>Cu cation</name>
        <dbReference type="ChEBI" id="CHEBI:23378"/>
    </ligand>
</feature>
<dbReference type="PANTHER" id="PTHR12151:SF8">
    <property type="entry name" value="THIOREDOXIN DOMAIN-CONTAINING PROTEIN"/>
    <property type="match status" value="1"/>
</dbReference>
<proteinExistence type="inferred from homology"/>
<organism evidence="6 7">
    <name type="scientific">Desulfofustis glycolicus DSM 9705</name>
    <dbReference type="NCBI Taxonomy" id="1121409"/>
    <lineage>
        <taxon>Bacteria</taxon>
        <taxon>Pseudomonadati</taxon>
        <taxon>Thermodesulfobacteriota</taxon>
        <taxon>Desulfobulbia</taxon>
        <taxon>Desulfobulbales</taxon>
        <taxon>Desulfocapsaceae</taxon>
        <taxon>Desulfofustis</taxon>
    </lineage>
</organism>
<feature type="signal peptide" evidence="5">
    <location>
        <begin position="1"/>
        <end position="26"/>
    </location>
</feature>
<keyword evidence="2" id="KW-0186">Copper</keyword>
<dbReference type="Pfam" id="PF02630">
    <property type="entry name" value="SCO1-SenC"/>
    <property type="match status" value="1"/>
</dbReference>
<dbReference type="SUPFAM" id="SSF52833">
    <property type="entry name" value="Thioredoxin-like"/>
    <property type="match status" value="1"/>
</dbReference>
<dbReference type="STRING" id="1121409.SAMN02745124_03159"/>
<feature type="binding site" evidence="2">
    <location>
        <position position="82"/>
    </location>
    <ligand>
        <name>Cu cation</name>
        <dbReference type="ChEBI" id="CHEBI:23378"/>
    </ligand>
</feature>
<comment type="similarity">
    <text evidence="1">Belongs to the SCO1/2 family.</text>
</comment>
<dbReference type="PANTHER" id="PTHR12151">
    <property type="entry name" value="ELECTRON TRANSPORT PROTIN SCO1/SENC FAMILY MEMBER"/>
    <property type="match status" value="1"/>
</dbReference>
<accession>A0A1M5XLG8</accession>
<dbReference type="GO" id="GO:0046872">
    <property type="term" value="F:metal ion binding"/>
    <property type="evidence" value="ECO:0007669"/>
    <property type="project" value="UniProtKB-KW"/>
</dbReference>
<dbReference type="AlphaFoldDB" id="A0A1M5XLG8"/>
<feature type="chain" id="PRO_5013042227" evidence="5">
    <location>
        <begin position="27"/>
        <end position="264"/>
    </location>
</feature>
<keyword evidence="5" id="KW-0732">Signal</keyword>
<protein>
    <submittedName>
        <fullName evidence="6">Protein SCO1/2</fullName>
    </submittedName>
</protein>
<keyword evidence="3" id="KW-1015">Disulfide bond</keyword>
<evidence type="ECO:0000256" key="4">
    <source>
        <dbReference type="SAM" id="Phobius"/>
    </source>
</evidence>
<sequence>MSMSRARYLVLALLPALLLLPAVVPAADSAGPPEPPRTISVDEQTGATLPLESRFLDEDGASVTIGSLIDKPTILLPIYFTCPNSCSTNLANLAIAMDRMKLQAGRDYRAIALSFDDEETPETARSAKANYLNLLDDDFPADQWRFLTGSRTAIDAVLDSVGFSYKKLADGTFIHPSMLVVLADSGMIIKYVYGTFIPGDIEIALTEAQRGRPATSIKRFLDYCFNYDPTATNAVFETVKLLILGTFILGLAFFFIRILRKKRG</sequence>
<gene>
    <name evidence="6" type="ORF">SAMN02745124_03159</name>
</gene>
<keyword evidence="4" id="KW-1133">Transmembrane helix</keyword>
<evidence type="ECO:0000313" key="6">
    <source>
        <dbReference type="EMBL" id="SHI00579.1"/>
    </source>
</evidence>